<dbReference type="Proteomes" id="UP000233482">
    <property type="component" value="Unassembled WGS sequence"/>
</dbReference>
<dbReference type="AlphaFoldDB" id="A0A855GXD3"/>
<organism evidence="2 3">
    <name type="scientific">Macrococcoides caseolyticum</name>
    <dbReference type="NCBI Taxonomy" id="69966"/>
    <lineage>
        <taxon>Bacteria</taxon>
        <taxon>Bacillati</taxon>
        <taxon>Bacillota</taxon>
        <taxon>Bacilli</taxon>
        <taxon>Bacillales</taxon>
        <taxon>Staphylococcaceae</taxon>
        <taxon>Macrococcoides</taxon>
    </lineage>
</organism>
<gene>
    <name evidence="2" type="ORF">CW686_08540</name>
</gene>
<feature type="domain" description="DUF4435" evidence="1">
    <location>
        <begin position="31"/>
        <end position="274"/>
    </location>
</feature>
<evidence type="ECO:0000313" key="3">
    <source>
        <dbReference type="Proteomes" id="UP000233482"/>
    </source>
</evidence>
<accession>A0A855GXD3</accession>
<dbReference type="Pfam" id="PF14491">
    <property type="entry name" value="DUF4435"/>
    <property type="match status" value="1"/>
</dbReference>
<dbReference type="InterPro" id="IPR029492">
    <property type="entry name" value="DUF4435"/>
</dbReference>
<proteinExistence type="predicted"/>
<evidence type="ECO:0000259" key="1">
    <source>
        <dbReference type="Pfam" id="PF14491"/>
    </source>
</evidence>
<sequence>MKINKENMMLSVQEASSVWFEYKLSRKKFDGLFLFFEGEDRKYYNQRVEHYTKKEVKGFTCNNRKNVLEVMQYIKDDTTNKELFFIDKDYRYSHSFIEKNIFQTDCYSVENYYTDKKSFKKFLKDEVGINSEKELECLSNQYDYCRTVFHKEMISYNLFAAACRNEKIKVQLDKIKWKSFIMIKIDEVIFKEKLSIEKIFTLYEEYLNSELKRGKKYSVENFENFNNGKEKIRKFHDANFEFFQQNIYEFMRGKDEFYFLKEYIKILKKENKEQKLMKTYNTFYFEPCSNFLSTYSKYAITSPQLINFLEKYS</sequence>
<comment type="caution">
    <text evidence="2">The sequence shown here is derived from an EMBL/GenBank/DDBJ whole genome shotgun (WGS) entry which is preliminary data.</text>
</comment>
<name>A0A855GXD3_9STAP</name>
<evidence type="ECO:0000313" key="2">
    <source>
        <dbReference type="EMBL" id="PKE25753.1"/>
    </source>
</evidence>
<reference evidence="2 3" key="1">
    <citation type="submission" date="2017-12" db="EMBL/GenBank/DDBJ databases">
        <title>Genomics of Macrococcus caseolyticus.</title>
        <authorList>
            <person name="MacFadyen A.C."/>
            <person name="Paterson G.K."/>
        </authorList>
    </citation>
    <scope>NUCLEOTIDE SEQUENCE [LARGE SCALE GENOMIC DNA]</scope>
    <source>
        <strain evidence="2 3">5788_EF188</strain>
    </source>
</reference>
<dbReference type="RefSeq" id="WP_101142964.1">
    <property type="nucleotide sequence ID" value="NZ_PIWJ01000001.1"/>
</dbReference>
<dbReference type="EMBL" id="PIXC01000018">
    <property type="protein sequence ID" value="PKE25753.1"/>
    <property type="molecule type" value="Genomic_DNA"/>
</dbReference>
<protein>
    <recommendedName>
        <fullName evidence="1">DUF4435 domain-containing protein</fullName>
    </recommendedName>
</protein>